<dbReference type="GO" id="GO:0097367">
    <property type="term" value="F:carbohydrate derivative binding"/>
    <property type="evidence" value="ECO:0007669"/>
    <property type="project" value="InterPro"/>
</dbReference>
<dbReference type="InterPro" id="IPR047640">
    <property type="entry name" value="RpiR-like"/>
</dbReference>
<gene>
    <name evidence="5" type="ORF">QV13_06550</name>
</gene>
<dbReference type="PANTHER" id="PTHR30514:SF18">
    <property type="entry name" value="RPIR-FAMILY TRANSCRIPTIONAL REGULATOR"/>
    <property type="match status" value="1"/>
</dbReference>
<dbReference type="InterPro" id="IPR001347">
    <property type="entry name" value="SIS_dom"/>
</dbReference>
<dbReference type="GO" id="GO:1901135">
    <property type="term" value="P:carbohydrate derivative metabolic process"/>
    <property type="evidence" value="ECO:0007669"/>
    <property type="project" value="InterPro"/>
</dbReference>
<evidence type="ECO:0000313" key="5">
    <source>
        <dbReference type="EMBL" id="OCX22271.1"/>
    </source>
</evidence>
<dbReference type="GO" id="GO:0003700">
    <property type="term" value="F:DNA-binding transcription factor activity"/>
    <property type="evidence" value="ECO:0007669"/>
    <property type="project" value="InterPro"/>
</dbReference>
<dbReference type="InterPro" id="IPR036388">
    <property type="entry name" value="WH-like_DNA-bd_sf"/>
</dbReference>
<sequence length="285" mass="31724">MLGGAGLETQTTTTSIAELIADRIDAMPAGERRAAQTLVANYPVIGLKTVADFSQQAGVSSPTILRFVARLGFQNYPEFQSALQDELAAQLQSPASRAATAPSRSDAASPMIEATLDNLRETFRHLSDRQLNEIAEKMADHRGHMFLIGGRFTDPLARYMAAHLAIIRPNVFHLVGQESMWRDRLIDMGKRDVLVIFDIRRYQDSLIRFAEKAHQRGVQIVLFTDQWLSPIARFARHVIAGRTAVPSPWDSSAALFVVAETLIGAVTRQMEPESARRIREMEGLR</sequence>
<evidence type="ECO:0000259" key="4">
    <source>
        <dbReference type="PROSITE" id="PS51071"/>
    </source>
</evidence>
<dbReference type="SUPFAM" id="SSF53697">
    <property type="entry name" value="SIS domain"/>
    <property type="match status" value="1"/>
</dbReference>
<dbReference type="Gene3D" id="1.10.10.10">
    <property type="entry name" value="Winged helix-like DNA-binding domain superfamily/Winged helix DNA-binding domain"/>
    <property type="match status" value="1"/>
</dbReference>
<dbReference type="InterPro" id="IPR035472">
    <property type="entry name" value="RpiR-like_SIS"/>
</dbReference>
<organism evidence="5 6">
    <name type="scientific">Mesorhizobium hungaricum</name>
    <dbReference type="NCBI Taxonomy" id="1566387"/>
    <lineage>
        <taxon>Bacteria</taxon>
        <taxon>Pseudomonadati</taxon>
        <taxon>Pseudomonadota</taxon>
        <taxon>Alphaproteobacteria</taxon>
        <taxon>Hyphomicrobiales</taxon>
        <taxon>Phyllobacteriaceae</taxon>
        <taxon>Mesorhizobium</taxon>
    </lineage>
</organism>
<dbReference type="PANTHER" id="PTHR30514">
    <property type="entry name" value="GLUCOKINASE"/>
    <property type="match status" value="1"/>
</dbReference>
<keyword evidence="3" id="KW-0804">Transcription</keyword>
<dbReference type="OrthoDB" id="3574600at2"/>
<dbReference type="EMBL" id="MDEO01000027">
    <property type="protein sequence ID" value="OCX22271.1"/>
    <property type="molecule type" value="Genomic_DNA"/>
</dbReference>
<feature type="domain" description="HTH rpiR-type" evidence="4">
    <location>
        <begin position="14"/>
        <end position="90"/>
    </location>
</feature>
<dbReference type="GO" id="GO:0003677">
    <property type="term" value="F:DNA binding"/>
    <property type="evidence" value="ECO:0007669"/>
    <property type="project" value="UniProtKB-KW"/>
</dbReference>
<dbReference type="AlphaFoldDB" id="A0A1C2E5I5"/>
<dbReference type="PROSITE" id="PS51071">
    <property type="entry name" value="HTH_RPIR"/>
    <property type="match status" value="1"/>
</dbReference>
<dbReference type="InterPro" id="IPR000281">
    <property type="entry name" value="HTH_RpiR"/>
</dbReference>
<protein>
    <submittedName>
        <fullName evidence="5">RpiR family transcriptional regulator</fullName>
    </submittedName>
</protein>
<evidence type="ECO:0000256" key="1">
    <source>
        <dbReference type="ARBA" id="ARBA00023015"/>
    </source>
</evidence>
<accession>A0A1C2E5I5</accession>
<keyword evidence="6" id="KW-1185">Reference proteome</keyword>
<dbReference type="RefSeq" id="WP_051504803.1">
    <property type="nucleotide sequence ID" value="NZ_MDEO01000027.1"/>
</dbReference>
<reference evidence="5 6" key="1">
    <citation type="submission" date="2016-08" db="EMBL/GenBank/DDBJ databases">
        <title>Whole genome sequence of Mesorhizobium sp. strain UASWS1009 isolated from industrial sewage.</title>
        <authorList>
            <person name="Crovadore J."/>
            <person name="Calmin G."/>
            <person name="Chablais R."/>
            <person name="Cochard B."/>
            <person name="Lefort F."/>
        </authorList>
    </citation>
    <scope>NUCLEOTIDE SEQUENCE [LARGE SCALE GENOMIC DNA]</scope>
    <source>
        <strain evidence="5 6">UASWS1009</strain>
    </source>
</reference>
<keyword evidence="1" id="KW-0805">Transcription regulation</keyword>
<dbReference type="Gene3D" id="3.40.50.10490">
    <property type="entry name" value="Glucose-6-phosphate isomerase like protein, domain 1"/>
    <property type="match status" value="1"/>
</dbReference>
<evidence type="ECO:0000256" key="2">
    <source>
        <dbReference type="ARBA" id="ARBA00023125"/>
    </source>
</evidence>
<dbReference type="Pfam" id="PF01380">
    <property type="entry name" value="SIS"/>
    <property type="match status" value="1"/>
</dbReference>
<dbReference type="InterPro" id="IPR046348">
    <property type="entry name" value="SIS_dom_sf"/>
</dbReference>
<evidence type="ECO:0000313" key="6">
    <source>
        <dbReference type="Proteomes" id="UP000094412"/>
    </source>
</evidence>
<evidence type="ECO:0000256" key="3">
    <source>
        <dbReference type="ARBA" id="ARBA00023163"/>
    </source>
</evidence>
<keyword evidence="2" id="KW-0238">DNA-binding</keyword>
<dbReference type="Pfam" id="PF01418">
    <property type="entry name" value="HTH_6"/>
    <property type="match status" value="1"/>
</dbReference>
<dbReference type="CDD" id="cd05013">
    <property type="entry name" value="SIS_RpiR"/>
    <property type="match status" value="1"/>
</dbReference>
<comment type="caution">
    <text evidence="5">The sequence shown here is derived from an EMBL/GenBank/DDBJ whole genome shotgun (WGS) entry which is preliminary data.</text>
</comment>
<name>A0A1C2E5I5_9HYPH</name>
<dbReference type="SUPFAM" id="SSF46689">
    <property type="entry name" value="Homeodomain-like"/>
    <property type="match status" value="1"/>
</dbReference>
<proteinExistence type="predicted"/>
<dbReference type="Proteomes" id="UP000094412">
    <property type="component" value="Unassembled WGS sequence"/>
</dbReference>
<dbReference type="InterPro" id="IPR009057">
    <property type="entry name" value="Homeodomain-like_sf"/>
</dbReference>
<dbReference type="STRING" id="1566387.QV13_06550"/>